<proteinExistence type="predicted"/>
<keyword evidence="2" id="KW-1185">Reference proteome</keyword>
<sequence>MAFPIASLPSTDFKQIGVIPAGIGSPALIRGSADLSTSPGVVVGSLSNASERVANGRSLQAALNWCAINGKYAEMPPGRYEFIAVGRQDRTNIGLHCRKEVPGLIGAGAAVNRGTTLIQYAKNQPVLTIGDVGQNDADSIGQGQFRGYRLGYGVDQSGHIQANGLLLGRICFSNFDDITVSRFASGILFDPYIGICIGASDRQFFFSNLIGRVEVDGAQQSLLSMNANSTGNHWNSLYLGGGTFGRRVALSGPAMWANLSGAEFGSIAQLNIEWCEAPIMLRNDSLALNIDHLHIEGVAPIGLSPSLVRNVAGMLNIRSFRALNCWFNSKFATGTIKIFAGFNDARTSIEQADLRWDGADYHSEATSSLPIDLYKDDRAPSVRGSIFEVGQFQIAGHSGHFKLDSKPQSDSLVGGAKISFFRRYTFDTMLSSTEGVTVTMEDESLTIYGQHKYSRVVATNSFTANRILRLGHRLAANGPGSSSKRLPGDIIQVYRPAESVFDLQVRAHDGASILFTFYSGAPVETEKFFEWSGDDWVLL</sequence>
<reference evidence="2" key="1">
    <citation type="journal article" date="2019" name="Int. J. Syst. Evol. Microbiol.">
        <title>The Global Catalogue of Microorganisms (GCM) 10K type strain sequencing project: providing services to taxonomists for standard genome sequencing and annotation.</title>
        <authorList>
            <consortium name="The Broad Institute Genomics Platform"/>
            <consortium name="The Broad Institute Genome Sequencing Center for Infectious Disease"/>
            <person name="Wu L."/>
            <person name="Ma J."/>
        </authorList>
    </citation>
    <scope>NUCLEOTIDE SEQUENCE [LARGE SCALE GENOMIC DNA]</scope>
    <source>
        <strain evidence="2">CECT 7806</strain>
    </source>
</reference>
<dbReference type="RefSeq" id="WP_238284677.1">
    <property type="nucleotide sequence ID" value="NZ_BPQS01000001.1"/>
</dbReference>
<protein>
    <recommendedName>
        <fullName evidence="3">Pectate lyase superfamily protein domain-containing protein</fullName>
    </recommendedName>
</protein>
<evidence type="ECO:0000313" key="2">
    <source>
        <dbReference type="Proteomes" id="UP001244297"/>
    </source>
</evidence>
<evidence type="ECO:0000313" key="1">
    <source>
        <dbReference type="EMBL" id="MDN3571307.1"/>
    </source>
</evidence>
<evidence type="ECO:0008006" key="3">
    <source>
        <dbReference type="Google" id="ProtNLM"/>
    </source>
</evidence>
<dbReference type="EMBL" id="JAUFPT010000032">
    <property type="protein sequence ID" value="MDN3571307.1"/>
    <property type="molecule type" value="Genomic_DNA"/>
</dbReference>
<dbReference type="Proteomes" id="UP001244297">
    <property type="component" value="Unassembled WGS sequence"/>
</dbReference>
<gene>
    <name evidence="1" type="ORF">QWZ18_11840</name>
</gene>
<comment type="caution">
    <text evidence="1">The sequence shown here is derived from an EMBL/GenBank/DDBJ whole genome shotgun (WGS) entry which is preliminary data.</text>
</comment>
<organism evidence="1 2">
    <name type="scientific">Methylobacterium longum</name>
    <dbReference type="NCBI Taxonomy" id="767694"/>
    <lineage>
        <taxon>Bacteria</taxon>
        <taxon>Pseudomonadati</taxon>
        <taxon>Pseudomonadota</taxon>
        <taxon>Alphaproteobacteria</taxon>
        <taxon>Hyphomicrobiales</taxon>
        <taxon>Methylobacteriaceae</taxon>
        <taxon>Methylobacterium</taxon>
    </lineage>
</organism>
<name>A0ABT8AN89_9HYPH</name>
<accession>A0ABT8AN89</accession>